<sequence>MPQEPRWRRIQISYSSAAILTVEDGRSVAVDAAVGRSEPAPFMALKIANFQRSIYDLRPTAQKCGGAQHTQHALPPSSLALRTMRAENNAEKARARVRQESNVSRTHHSAYVVSQETGAADNSQYWPEVHHGCIFKMYSG</sequence>
<gene>
    <name evidence="1" type="ORF">THAOC_35394</name>
</gene>
<evidence type="ECO:0000313" key="1">
    <source>
        <dbReference type="EMBL" id="EJK45965.1"/>
    </source>
</evidence>
<comment type="caution">
    <text evidence="1">The sequence shown here is derived from an EMBL/GenBank/DDBJ whole genome shotgun (WGS) entry which is preliminary data.</text>
</comment>
<name>K0R1U6_THAOC</name>
<dbReference type="EMBL" id="AGNL01048101">
    <property type="protein sequence ID" value="EJK45965.1"/>
    <property type="molecule type" value="Genomic_DNA"/>
</dbReference>
<protein>
    <submittedName>
        <fullName evidence="1">Uncharacterized protein</fullName>
    </submittedName>
</protein>
<reference evidence="1 2" key="1">
    <citation type="journal article" date="2012" name="Genome Biol.">
        <title>Genome and low-iron response of an oceanic diatom adapted to chronic iron limitation.</title>
        <authorList>
            <person name="Lommer M."/>
            <person name="Specht M."/>
            <person name="Roy A.S."/>
            <person name="Kraemer L."/>
            <person name="Andreson R."/>
            <person name="Gutowska M.A."/>
            <person name="Wolf J."/>
            <person name="Bergner S.V."/>
            <person name="Schilhabel M.B."/>
            <person name="Klostermeier U.C."/>
            <person name="Beiko R.G."/>
            <person name="Rosenstiel P."/>
            <person name="Hippler M."/>
            <person name="Laroche J."/>
        </authorList>
    </citation>
    <scope>NUCLEOTIDE SEQUENCE [LARGE SCALE GENOMIC DNA]</scope>
    <source>
        <strain evidence="1 2">CCMP1005</strain>
    </source>
</reference>
<feature type="non-terminal residue" evidence="1">
    <location>
        <position position="140"/>
    </location>
</feature>
<organism evidence="1 2">
    <name type="scientific">Thalassiosira oceanica</name>
    <name type="common">Marine diatom</name>
    <dbReference type="NCBI Taxonomy" id="159749"/>
    <lineage>
        <taxon>Eukaryota</taxon>
        <taxon>Sar</taxon>
        <taxon>Stramenopiles</taxon>
        <taxon>Ochrophyta</taxon>
        <taxon>Bacillariophyta</taxon>
        <taxon>Coscinodiscophyceae</taxon>
        <taxon>Thalassiosirophycidae</taxon>
        <taxon>Thalassiosirales</taxon>
        <taxon>Thalassiosiraceae</taxon>
        <taxon>Thalassiosira</taxon>
    </lineage>
</organism>
<evidence type="ECO:0000313" key="2">
    <source>
        <dbReference type="Proteomes" id="UP000266841"/>
    </source>
</evidence>
<keyword evidence="2" id="KW-1185">Reference proteome</keyword>
<accession>K0R1U6</accession>
<dbReference type="Proteomes" id="UP000266841">
    <property type="component" value="Unassembled WGS sequence"/>
</dbReference>
<proteinExistence type="predicted"/>
<dbReference type="AlphaFoldDB" id="K0R1U6"/>